<reference evidence="1" key="1">
    <citation type="submission" date="2020-05" db="UniProtKB">
        <authorList>
            <consortium name="EnsemblMetazoa"/>
        </authorList>
    </citation>
    <scope>IDENTIFICATION</scope>
    <source>
        <strain evidence="1">Jacobina</strain>
    </source>
</reference>
<protein>
    <recommendedName>
        <fullName evidence="3">Non-structural maintenance of chromosomes element 4</fullName>
    </recommendedName>
</protein>
<accession>A0A1B0CET2</accession>
<organism evidence="1 2">
    <name type="scientific">Lutzomyia longipalpis</name>
    <name type="common">Sand fly</name>
    <dbReference type="NCBI Taxonomy" id="7200"/>
    <lineage>
        <taxon>Eukaryota</taxon>
        <taxon>Metazoa</taxon>
        <taxon>Ecdysozoa</taxon>
        <taxon>Arthropoda</taxon>
        <taxon>Hexapoda</taxon>
        <taxon>Insecta</taxon>
        <taxon>Pterygota</taxon>
        <taxon>Neoptera</taxon>
        <taxon>Endopterygota</taxon>
        <taxon>Diptera</taxon>
        <taxon>Nematocera</taxon>
        <taxon>Psychodoidea</taxon>
        <taxon>Psychodidae</taxon>
        <taxon>Lutzomyia</taxon>
        <taxon>Lutzomyia</taxon>
    </lineage>
</organism>
<dbReference type="VEuPathDB" id="VectorBase:LLOJ002852"/>
<dbReference type="VEuPathDB" id="VectorBase:LLONM1_002259"/>
<evidence type="ECO:0000313" key="1">
    <source>
        <dbReference type="EnsemblMetazoa" id="LLOJ002852-PA"/>
    </source>
</evidence>
<name>A0A1B0CET2_LUTLO</name>
<evidence type="ECO:0000313" key="2">
    <source>
        <dbReference type="Proteomes" id="UP000092461"/>
    </source>
</evidence>
<evidence type="ECO:0008006" key="3">
    <source>
        <dbReference type="Google" id="ProtNLM"/>
    </source>
</evidence>
<dbReference type="Proteomes" id="UP000092461">
    <property type="component" value="Unassembled WGS sequence"/>
</dbReference>
<dbReference type="EnsemblMetazoa" id="LLOJ002852-RA">
    <property type="protein sequence ID" value="LLOJ002852-PA"/>
    <property type="gene ID" value="LLOJ002852"/>
</dbReference>
<keyword evidence="2" id="KW-1185">Reference proteome</keyword>
<proteinExistence type="predicted"/>
<dbReference type="EMBL" id="AJWK01009184">
    <property type="status" value="NOT_ANNOTATED_CDS"/>
    <property type="molecule type" value="Genomic_DNA"/>
</dbReference>
<dbReference type="AlphaFoldDB" id="A0A1B0CET2"/>
<sequence length="198" mass="22841">MDNQAKVRQSMSESAHRRQMYQKLLETGSGINDSLEEEDLLKTLAKVNKLTRDGNEMFGDQKENEEPRQASEVVMDIQVLKMSNEIVSKSMKSKGMTDFYDDEFVNAIKELIVDANQQWSWQKLVPIWGKRMKQGSFYGYTLLGSFGEIVKKKEEAVPKQRAKRAKNTVVEEKKPENVAKLKQETKSSQRINDVIVKY</sequence>